<gene>
    <name evidence="3" type="ORF">ACEZDE_16725</name>
</gene>
<comment type="caution">
    <text evidence="3">The sequence shown here is derived from an EMBL/GenBank/DDBJ whole genome shotgun (WGS) entry which is preliminary data.</text>
</comment>
<proteinExistence type="predicted"/>
<keyword evidence="2" id="KW-0812">Transmembrane</keyword>
<dbReference type="Proteomes" id="UP001592531">
    <property type="component" value="Unassembled WGS sequence"/>
</dbReference>
<reference evidence="3 4" key="1">
    <citation type="submission" date="2024-09" db="EMBL/GenBank/DDBJ databases">
        <authorList>
            <person name="Lee S.D."/>
        </authorList>
    </citation>
    <scope>NUCLEOTIDE SEQUENCE [LARGE SCALE GENOMIC DNA]</scope>
    <source>
        <strain evidence="3 4">N8-3</strain>
    </source>
</reference>
<keyword evidence="3" id="KW-0378">Hydrolase</keyword>
<dbReference type="PANTHER" id="PTHR48098">
    <property type="entry name" value="ENTEROCHELIN ESTERASE-RELATED"/>
    <property type="match status" value="1"/>
</dbReference>
<feature type="transmembrane region" description="Helical" evidence="2">
    <location>
        <begin position="38"/>
        <end position="60"/>
    </location>
</feature>
<feature type="compositionally biased region" description="Polar residues" evidence="1">
    <location>
        <begin position="92"/>
        <end position="105"/>
    </location>
</feature>
<dbReference type="Pfam" id="PF00756">
    <property type="entry name" value="Esterase"/>
    <property type="match status" value="1"/>
</dbReference>
<evidence type="ECO:0000313" key="4">
    <source>
        <dbReference type="Proteomes" id="UP001592531"/>
    </source>
</evidence>
<dbReference type="GO" id="GO:0016787">
    <property type="term" value="F:hydrolase activity"/>
    <property type="evidence" value="ECO:0007669"/>
    <property type="project" value="UniProtKB-KW"/>
</dbReference>
<evidence type="ECO:0000313" key="3">
    <source>
        <dbReference type="EMBL" id="MFC1418268.1"/>
    </source>
</evidence>
<keyword evidence="2" id="KW-1133">Transmembrane helix</keyword>
<dbReference type="InterPro" id="IPR050583">
    <property type="entry name" value="Mycobacterial_A85_antigen"/>
</dbReference>
<accession>A0ABV6VX81</accession>
<sequence length="399" mass="41885">MGLTSQKLQILIAALAVVCFAAAVWLWPRLSGRSWRALLGRIGALLVSQLLTLMAIALAANNWGAFYSSWSDLLGTDQGGGAVTIGGPPVASTGSTDGPRSSVDVQGSKPVALQLPGHPGLSGGTVQQVSIHGGGTGLTEPGFVYLPPQYQDPAYAKTRFPVIVVFTGYPGNATSLITRMKYPTVAAQAIQQQQMSPTILVLMRPSVAMPRDTECQDVPGGPQAESFFTRDLRQAMASRYRAETQASGWGVIGDSTGGYCALKITMRHPEAYTVAASLSGYYKSAVDSTTGSLFGGSSRLQDENDLMWRLKNLPHPKVSLLVSSSKKGEGDYRATLAFAAAANGQTSVGTLILPEGGHNFGTWNRETPAALRWMSARLSPPLSGSSVPGPVPGTGVDSS</sequence>
<dbReference type="RefSeq" id="WP_380537062.1">
    <property type="nucleotide sequence ID" value="NZ_JBHFAB010000011.1"/>
</dbReference>
<evidence type="ECO:0000256" key="2">
    <source>
        <dbReference type="SAM" id="Phobius"/>
    </source>
</evidence>
<name>A0ABV6VX81_9ACTN</name>
<dbReference type="SUPFAM" id="SSF53474">
    <property type="entry name" value="alpha/beta-Hydrolases"/>
    <property type="match status" value="1"/>
</dbReference>
<keyword evidence="2" id="KW-0472">Membrane</keyword>
<protein>
    <submittedName>
        <fullName evidence="3">Alpha/beta hydrolase</fullName>
    </submittedName>
</protein>
<feature type="region of interest" description="Disordered" evidence="1">
    <location>
        <begin position="87"/>
        <end position="106"/>
    </location>
</feature>
<keyword evidence="4" id="KW-1185">Reference proteome</keyword>
<dbReference type="PANTHER" id="PTHR48098:SF1">
    <property type="entry name" value="DIACYLGLYCEROL ACYLTRANSFERASE_MYCOLYLTRANSFERASE AG85A"/>
    <property type="match status" value="1"/>
</dbReference>
<dbReference type="InterPro" id="IPR029058">
    <property type="entry name" value="AB_hydrolase_fold"/>
</dbReference>
<organism evidence="3 4">
    <name type="scientific">Streptacidiphilus cavernicola</name>
    <dbReference type="NCBI Taxonomy" id="3342716"/>
    <lineage>
        <taxon>Bacteria</taxon>
        <taxon>Bacillati</taxon>
        <taxon>Actinomycetota</taxon>
        <taxon>Actinomycetes</taxon>
        <taxon>Kitasatosporales</taxon>
        <taxon>Streptomycetaceae</taxon>
        <taxon>Streptacidiphilus</taxon>
    </lineage>
</organism>
<evidence type="ECO:0000256" key="1">
    <source>
        <dbReference type="SAM" id="MobiDB-lite"/>
    </source>
</evidence>
<dbReference type="EMBL" id="JBHFAB010000011">
    <property type="protein sequence ID" value="MFC1418268.1"/>
    <property type="molecule type" value="Genomic_DNA"/>
</dbReference>
<dbReference type="InterPro" id="IPR000801">
    <property type="entry name" value="Esterase-like"/>
</dbReference>
<dbReference type="Gene3D" id="3.40.50.1820">
    <property type="entry name" value="alpha/beta hydrolase"/>
    <property type="match status" value="1"/>
</dbReference>
<feature type="transmembrane region" description="Helical" evidence="2">
    <location>
        <begin position="6"/>
        <end position="26"/>
    </location>
</feature>